<name>A0ABU0M0N3_9HYPH</name>
<evidence type="ECO:0000256" key="1">
    <source>
        <dbReference type="ARBA" id="ARBA00004370"/>
    </source>
</evidence>
<reference evidence="6 7" key="1">
    <citation type="submission" date="2023-07" db="EMBL/GenBank/DDBJ databases">
        <title>Genomic Encyclopedia of Type Strains, Phase IV (KMG-IV): sequencing the most valuable type-strain genomes for metagenomic binning, comparative biology and taxonomic classification.</title>
        <authorList>
            <person name="Goeker M."/>
        </authorList>
    </citation>
    <scope>NUCLEOTIDE SEQUENCE [LARGE SCALE GENOMIC DNA]</scope>
    <source>
        <strain evidence="6 7">B1-1</strain>
    </source>
</reference>
<accession>A0ABU0M0N3</accession>
<dbReference type="Pfam" id="PF01124">
    <property type="entry name" value="MAPEG"/>
    <property type="match status" value="1"/>
</dbReference>
<sequence>MLKTVIFWPAIVQAALIFLAYVRLGMARSGAVRSGAVRDTDFAPGSEPPESAAGRRAVANQFELPVLFFVVIGFLFLIDGVSILELALAWLFVATRAVHLVAIFSNALMLRHASFAAGFLIVVALWIDLAVRLI</sequence>
<feature type="transmembrane region" description="Helical" evidence="5">
    <location>
        <begin position="113"/>
        <end position="131"/>
    </location>
</feature>
<dbReference type="Proteomes" id="UP001223743">
    <property type="component" value="Unassembled WGS sequence"/>
</dbReference>
<evidence type="ECO:0008006" key="8">
    <source>
        <dbReference type="Google" id="ProtNLM"/>
    </source>
</evidence>
<dbReference type="InterPro" id="IPR023352">
    <property type="entry name" value="MAPEG-like_dom_sf"/>
</dbReference>
<dbReference type="SUPFAM" id="SSF161084">
    <property type="entry name" value="MAPEG domain-like"/>
    <property type="match status" value="1"/>
</dbReference>
<evidence type="ECO:0000256" key="3">
    <source>
        <dbReference type="ARBA" id="ARBA00022989"/>
    </source>
</evidence>
<feature type="transmembrane region" description="Helical" evidence="5">
    <location>
        <begin position="66"/>
        <end position="93"/>
    </location>
</feature>
<dbReference type="RefSeq" id="WP_266282152.1">
    <property type="nucleotide sequence ID" value="NZ_JAPKNF010000001.1"/>
</dbReference>
<keyword evidence="4 5" id="KW-0472">Membrane</keyword>
<evidence type="ECO:0000313" key="7">
    <source>
        <dbReference type="Proteomes" id="UP001223743"/>
    </source>
</evidence>
<evidence type="ECO:0000256" key="5">
    <source>
        <dbReference type="SAM" id="Phobius"/>
    </source>
</evidence>
<keyword evidence="3 5" id="KW-1133">Transmembrane helix</keyword>
<organism evidence="6 7">
    <name type="scientific">Kaistia geumhonensis</name>
    <dbReference type="NCBI Taxonomy" id="410839"/>
    <lineage>
        <taxon>Bacteria</taxon>
        <taxon>Pseudomonadati</taxon>
        <taxon>Pseudomonadota</taxon>
        <taxon>Alphaproteobacteria</taxon>
        <taxon>Hyphomicrobiales</taxon>
        <taxon>Kaistiaceae</taxon>
        <taxon>Kaistia</taxon>
    </lineage>
</organism>
<keyword evidence="2 5" id="KW-0812">Transmembrane</keyword>
<comment type="caution">
    <text evidence="6">The sequence shown here is derived from an EMBL/GenBank/DDBJ whole genome shotgun (WGS) entry which is preliminary data.</text>
</comment>
<protein>
    <recommendedName>
        <fullName evidence="8">MAPEG family protein</fullName>
    </recommendedName>
</protein>
<gene>
    <name evidence="6" type="ORF">QO015_000125</name>
</gene>
<evidence type="ECO:0000313" key="6">
    <source>
        <dbReference type="EMBL" id="MDQ0514512.1"/>
    </source>
</evidence>
<comment type="subcellular location">
    <subcellularLocation>
        <location evidence="1">Membrane</location>
    </subcellularLocation>
</comment>
<evidence type="ECO:0000256" key="4">
    <source>
        <dbReference type="ARBA" id="ARBA00023136"/>
    </source>
</evidence>
<proteinExistence type="predicted"/>
<evidence type="ECO:0000256" key="2">
    <source>
        <dbReference type="ARBA" id="ARBA00022692"/>
    </source>
</evidence>
<feature type="transmembrane region" description="Helical" evidence="5">
    <location>
        <begin position="6"/>
        <end position="24"/>
    </location>
</feature>
<keyword evidence="7" id="KW-1185">Reference proteome</keyword>
<dbReference type="Gene3D" id="1.20.120.550">
    <property type="entry name" value="Membrane associated eicosanoid/glutathione metabolism-like domain"/>
    <property type="match status" value="1"/>
</dbReference>
<dbReference type="InterPro" id="IPR001129">
    <property type="entry name" value="Membr-assoc_MAPEG"/>
</dbReference>
<dbReference type="EMBL" id="JAUSWJ010000001">
    <property type="protein sequence ID" value="MDQ0514512.1"/>
    <property type="molecule type" value="Genomic_DNA"/>
</dbReference>